<dbReference type="eggNOG" id="COG1874">
    <property type="taxonomic scope" value="Bacteria"/>
</dbReference>
<dbReference type="RefSeq" id="WP_004571096.1">
    <property type="nucleotide sequence ID" value="NZ_CH724148.1"/>
</dbReference>
<accession>A4C1X9</accession>
<dbReference type="GO" id="GO:0005576">
    <property type="term" value="C:extracellular region"/>
    <property type="evidence" value="ECO:0007669"/>
    <property type="project" value="TreeGrafter"/>
</dbReference>
<dbReference type="Proteomes" id="UP000003053">
    <property type="component" value="Unassembled WGS sequence"/>
</dbReference>
<dbReference type="InterPro" id="IPR001547">
    <property type="entry name" value="Glyco_hydro_5"/>
</dbReference>
<name>A4C1X9_9FLAO</name>
<dbReference type="AlphaFoldDB" id="A4C1X9"/>
<dbReference type="GO" id="GO:0008422">
    <property type="term" value="F:beta-glucosidase activity"/>
    <property type="evidence" value="ECO:0007669"/>
    <property type="project" value="TreeGrafter"/>
</dbReference>
<comment type="caution">
    <text evidence="5">The sequence shown here is derived from an EMBL/GenBank/DDBJ whole genome shotgun (WGS) entry which is preliminary data.</text>
</comment>
<dbReference type="PANTHER" id="PTHR31297:SF13">
    <property type="entry name" value="PUTATIVE-RELATED"/>
    <property type="match status" value="1"/>
</dbReference>
<feature type="domain" description="CBM6" evidence="4">
    <location>
        <begin position="445"/>
        <end position="572"/>
    </location>
</feature>
<proteinExistence type="predicted"/>
<dbReference type="InterPro" id="IPR050386">
    <property type="entry name" value="Glycosyl_hydrolase_5"/>
</dbReference>
<dbReference type="InterPro" id="IPR005084">
    <property type="entry name" value="CBM6"/>
</dbReference>
<protein>
    <submittedName>
        <fullName evidence="5">Probable glycosyl hydrolase</fullName>
    </submittedName>
</protein>
<dbReference type="PANTHER" id="PTHR31297">
    <property type="entry name" value="GLUCAN ENDO-1,6-BETA-GLUCOSIDASE B"/>
    <property type="match status" value="1"/>
</dbReference>
<evidence type="ECO:0000256" key="3">
    <source>
        <dbReference type="ARBA" id="ARBA00023295"/>
    </source>
</evidence>
<evidence type="ECO:0000256" key="1">
    <source>
        <dbReference type="ARBA" id="ARBA00022729"/>
    </source>
</evidence>
<dbReference type="Gene3D" id="3.20.20.80">
    <property type="entry name" value="Glycosidases"/>
    <property type="match status" value="1"/>
</dbReference>
<dbReference type="Gene3D" id="2.60.120.260">
    <property type="entry name" value="Galactose-binding domain-like"/>
    <property type="match status" value="2"/>
</dbReference>
<dbReference type="Pfam" id="PF03422">
    <property type="entry name" value="CBM_6"/>
    <property type="match status" value="2"/>
</dbReference>
<dbReference type="eggNOG" id="COG2730">
    <property type="taxonomic scope" value="Bacteria"/>
</dbReference>
<dbReference type="GO" id="GO:0005509">
    <property type="term" value="F:calcium ion binding"/>
    <property type="evidence" value="ECO:0007669"/>
    <property type="project" value="InterPro"/>
</dbReference>
<dbReference type="CDD" id="cd04080">
    <property type="entry name" value="CBM6_cellulase-like"/>
    <property type="match status" value="2"/>
</dbReference>
<dbReference type="InterPro" id="IPR006584">
    <property type="entry name" value="Cellulose-bd_IV"/>
</dbReference>
<dbReference type="SUPFAM" id="SSF103647">
    <property type="entry name" value="TSP type-3 repeat"/>
    <property type="match status" value="1"/>
</dbReference>
<dbReference type="GO" id="GO:0009251">
    <property type="term" value="P:glucan catabolic process"/>
    <property type="evidence" value="ECO:0007669"/>
    <property type="project" value="TreeGrafter"/>
</dbReference>
<dbReference type="SUPFAM" id="SSF49785">
    <property type="entry name" value="Galactose-binding domain-like"/>
    <property type="match status" value="2"/>
</dbReference>
<dbReference type="InterPro" id="IPR028974">
    <property type="entry name" value="TSP_type-3_rpt"/>
</dbReference>
<keyword evidence="1" id="KW-0732">Signal</keyword>
<dbReference type="STRING" id="313594.PI23P_12382"/>
<evidence type="ECO:0000259" key="4">
    <source>
        <dbReference type="PROSITE" id="PS51175"/>
    </source>
</evidence>
<evidence type="ECO:0000256" key="2">
    <source>
        <dbReference type="ARBA" id="ARBA00022801"/>
    </source>
</evidence>
<dbReference type="SMART" id="SM00606">
    <property type="entry name" value="CBD_IV"/>
    <property type="match status" value="2"/>
</dbReference>
<dbReference type="GO" id="GO:0030246">
    <property type="term" value="F:carbohydrate binding"/>
    <property type="evidence" value="ECO:0007669"/>
    <property type="project" value="InterPro"/>
</dbReference>
<feature type="domain" description="CBM6" evidence="4">
    <location>
        <begin position="691"/>
        <end position="814"/>
    </location>
</feature>
<keyword evidence="2 5" id="KW-0378">Hydrolase</keyword>
<dbReference type="GO" id="GO:0009986">
    <property type="term" value="C:cell surface"/>
    <property type="evidence" value="ECO:0007669"/>
    <property type="project" value="TreeGrafter"/>
</dbReference>
<dbReference type="InterPro" id="IPR017853">
    <property type="entry name" value="GH"/>
</dbReference>
<keyword evidence="6" id="KW-1185">Reference proteome</keyword>
<dbReference type="PROSITE" id="PS51175">
    <property type="entry name" value="CBM6"/>
    <property type="match status" value="2"/>
</dbReference>
<evidence type="ECO:0000313" key="6">
    <source>
        <dbReference type="Proteomes" id="UP000003053"/>
    </source>
</evidence>
<dbReference type="OrthoDB" id="9800955at2"/>
<organism evidence="5 6">
    <name type="scientific">Polaribacter irgensii 23-P</name>
    <dbReference type="NCBI Taxonomy" id="313594"/>
    <lineage>
        <taxon>Bacteria</taxon>
        <taxon>Pseudomonadati</taxon>
        <taxon>Bacteroidota</taxon>
        <taxon>Flavobacteriia</taxon>
        <taxon>Flavobacteriales</taxon>
        <taxon>Flavobacteriaceae</taxon>
    </lineage>
</organism>
<dbReference type="InterPro" id="IPR026444">
    <property type="entry name" value="Secre_tail"/>
</dbReference>
<reference evidence="5 6" key="1">
    <citation type="submission" date="2006-02" db="EMBL/GenBank/DDBJ databases">
        <authorList>
            <person name="Murray A."/>
            <person name="Staley J."/>
            <person name="Ferriera S."/>
            <person name="Johnson J."/>
            <person name="Kravitz S."/>
            <person name="Halpern A."/>
            <person name="Remington K."/>
            <person name="Beeson K."/>
            <person name="Tran B."/>
            <person name="Rogers Y.-H."/>
            <person name="Friedman R."/>
            <person name="Venter J.C."/>
        </authorList>
    </citation>
    <scope>NUCLEOTIDE SEQUENCE [LARGE SCALE GENOMIC DNA]</scope>
    <source>
        <strain evidence="5 6">23-P</strain>
    </source>
</reference>
<dbReference type="EMBL" id="AAOG01000003">
    <property type="protein sequence ID" value="EAR12132.1"/>
    <property type="molecule type" value="Genomic_DNA"/>
</dbReference>
<dbReference type="HOGENOM" id="CLU_285267_0_0_10"/>
<dbReference type="Pfam" id="PF18962">
    <property type="entry name" value="Por_Secre_tail"/>
    <property type="match status" value="1"/>
</dbReference>
<keyword evidence="3" id="KW-0326">Glycosidase</keyword>
<gene>
    <name evidence="5" type="ORF">PI23P_12382</name>
</gene>
<sequence length="1086" mass="121992">MKKQFFFIGLLFISVLGLSQGLKTDGQKIVNSNGEEVLLRGMGPGGWQIMEGYMMNTSGVAGSQHAIKEKLIDLMGEPNTETFFKKWRKNHFTKRDVDSLAAWGFNSIRIPMHYNLFTLPIEEEPITGENTWRETGFELIDNVLEWAAPYNMYVILDMHATPGGQGTGSEINDYDPSKPSLWELQENRDKLVALWTRIAARYKNNQWIGGYDLINETHWDLGSENALLRAVFEDITAGIRGEGDDHILYIEGNAYANDYRGLLPPWDDNLVYSFHKYWSFNTKHDLDWILPLREKHNVPLWMGESGENSNTWFTDAISLFENNNIGWAWWTMRKVGDIDSPYAIDINPGYQKIVDYWKGEGLKPTAEETFDGMMQLAENLLVENSTYRKDVPDAIIRQAQTDATIPYHRKPTAIPGILYVSDFDLGQNNFAYYDTDVADYNLSTGEYKSWNSGWSYRNDGVDIEKNNETSSSNGFNIGFVHKGEWTKYTVQVDETAVYTAQVRLASQESGGEFFLAMDDQEVTMNQTVNSTGGWTEYSTFEVVDIALEAGEHRLKLHFNNDTPFNITSIEFEKTGTVANLQLNALNGKTGIDEKSIELAISETVSEALLESSLNQFTVLVNGEKRSIISINKDVLNERFVVLNLAKFLIKTDTISLSYSGAIIQSKSKKILNTFVDLPINNMSPNRVVIPGLIEVEDYNYMLGMGLEDSEDLGGGKNFGFTDPGDYADYSIFAPKTGNYGIKFRVAGYSEGKIGLYWIDENGTEHELAVVSTVITNGWQTWETVSDNLFIKEGPHILRMKILAGGFNFNWIRFESPDLDNDGVLDDDDLCPNTPENKIVDVFGCEIFSLPADNFAITVKGETCRAQNNGSIFIAAIENKDYIATIAKNDYVSTKTFTSEVVFENLTSGIYTVCITISGNATYTQCAAVIVTEPVELSVIAALKKGSMHNVSVSLGGGKLYYVTLNDETTITNESKIELELAAGINTLSVKTSTDCQGIYKESILLNSKPYIYPNPIKNNTIHINAISFYGNQILVEIYDLKGQLVFSKLYEITSSQLNVDVSNLPEGIYMLKMISKEEIFHYKILK</sequence>
<dbReference type="Pfam" id="PF00150">
    <property type="entry name" value="Cellulase"/>
    <property type="match status" value="1"/>
</dbReference>
<dbReference type="InterPro" id="IPR008979">
    <property type="entry name" value="Galactose-bd-like_sf"/>
</dbReference>
<dbReference type="eggNOG" id="COG0823">
    <property type="taxonomic scope" value="Bacteria"/>
</dbReference>
<evidence type="ECO:0000313" key="5">
    <source>
        <dbReference type="EMBL" id="EAR12132.1"/>
    </source>
</evidence>
<dbReference type="SUPFAM" id="SSF51445">
    <property type="entry name" value="(Trans)glycosidases"/>
    <property type="match status" value="1"/>
</dbReference>
<dbReference type="NCBIfam" id="TIGR04183">
    <property type="entry name" value="Por_Secre_tail"/>
    <property type="match status" value="1"/>
</dbReference>